<protein>
    <recommendedName>
        <fullName evidence="4">General secretion pathway protein</fullName>
    </recommendedName>
</protein>
<evidence type="ECO:0000313" key="2">
    <source>
        <dbReference type="EMBL" id="MDO3695884.1"/>
    </source>
</evidence>
<sequence>MFQNLKTYLLFGTHFCGVEHTTTNGNPIIYTSLLKKSKNKVDVENCFASKELNEVATRLHKKQALFLIINNEHVLTKVLDNEQSGGLKSVNKAFPNINISDFYYEIIQQKETIFISICRKSYVNTLIDQYHQLGFYITCFSLGNNIMSSTVSFIDKPLLKTSNALLTIEASCLKKIEYKDEMIEEAYDMNGLKVLNLYMLSTSAALSSILNQYQSETNAKEQIEKLLFTFKQTRFFNQFLKFGLTFILCLLLINFLLFNFYYNKVESLNQTAQLNQSTKIKMIKLKEEVTKAKKTTDDILKSSTSKSSFYVNQMIQSIPNSILLSELSYQPLQKRVKENKPILIEENIILISGESNNSVLYSNWIALLESKEWVKKVEVLSYSDAKKSISFFSIKIKINS</sequence>
<accession>A0ABT8VV73</accession>
<name>A0ABT8VV73_9FLAO</name>
<dbReference type="Proteomes" id="UP001168642">
    <property type="component" value="Unassembled WGS sequence"/>
</dbReference>
<keyword evidence="1" id="KW-1133">Transmembrane helix</keyword>
<proteinExistence type="predicted"/>
<evidence type="ECO:0000313" key="3">
    <source>
        <dbReference type="Proteomes" id="UP001168642"/>
    </source>
</evidence>
<reference evidence="2" key="1">
    <citation type="submission" date="2023-07" db="EMBL/GenBank/DDBJ databases">
        <title>Wenyingzhuangia sp. chi5 genome sequencing and assembly.</title>
        <authorList>
            <person name="Park S."/>
        </authorList>
    </citation>
    <scope>NUCLEOTIDE SEQUENCE</scope>
    <source>
        <strain evidence="2">Chi5</strain>
    </source>
</reference>
<feature type="transmembrane region" description="Helical" evidence="1">
    <location>
        <begin position="239"/>
        <end position="262"/>
    </location>
</feature>
<comment type="caution">
    <text evidence="2">The sequence shown here is derived from an EMBL/GenBank/DDBJ whole genome shotgun (WGS) entry which is preliminary data.</text>
</comment>
<evidence type="ECO:0008006" key="4">
    <source>
        <dbReference type="Google" id="ProtNLM"/>
    </source>
</evidence>
<evidence type="ECO:0000256" key="1">
    <source>
        <dbReference type="SAM" id="Phobius"/>
    </source>
</evidence>
<dbReference type="RefSeq" id="WP_302885189.1">
    <property type="nucleotide sequence ID" value="NZ_JAUMIT010000009.1"/>
</dbReference>
<dbReference type="EMBL" id="JAUMIT010000009">
    <property type="protein sequence ID" value="MDO3695884.1"/>
    <property type="molecule type" value="Genomic_DNA"/>
</dbReference>
<gene>
    <name evidence="2" type="ORF">QVZ41_13620</name>
</gene>
<keyword evidence="1" id="KW-0812">Transmembrane</keyword>
<keyword evidence="1" id="KW-0472">Membrane</keyword>
<organism evidence="2 3">
    <name type="scientific">Wenyingzhuangia gilva</name>
    <dbReference type="NCBI Taxonomy" id="3057677"/>
    <lineage>
        <taxon>Bacteria</taxon>
        <taxon>Pseudomonadati</taxon>
        <taxon>Bacteroidota</taxon>
        <taxon>Flavobacteriia</taxon>
        <taxon>Flavobacteriales</taxon>
        <taxon>Flavobacteriaceae</taxon>
        <taxon>Wenyingzhuangia</taxon>
    </lineage>
</organism>
<keyword evidence="3" id="KW-1185">Reference proteome</keyword>